<feature type="non-terminal residue" evidence="4">
    <location>
        <position position="1"/>
    </location>
</feature>
<gene>
    <name evidence="4" type="ORF">FHL15_009985</name>
</gene>
<dbReference type="OrthoDB" id="2160638at2759"/>
<evidence type="ECO:0000256" key="2">
    <source>
        <dbReference type="ARBA" id="ARBA00022801"/>
    </source>
</evidence>
<feature type="domain" description="Glycosyl hydrolase family 30 beta sandwich" evidence="3">
    <location>
        <begin position="92"/>
        <end position="145"/>
    </location>
</feature>
<proteinExistence type="predicted"/>
<dbReference type="PANTHER" id="PTHR11069">
    <property type="entry name" value="GLUCOSYLCERAMIDASE"/>
    <property type="match status" value="1"/>
</dbReference>
<keyword evidence="1" id="KW-0732">Signal</keyword>
<comment type="caution">
    <text evidence="4">The sequence shown here is derived from an EMBL/GenBank/DDBJ whole genome shotgun (WGS) entry which is preliminary data.</text>
</comment>
<evidence type="ECO:0000313" key="4">
    <source>
        <dbReference type="EMBL" id="TRX89172.1"/>
    </source>
</evidence>
<dbReference type="EMBL" id="VFLP01000072">
    <property type="protein sequence ID" value="TRX89172.1"/>
    <property type="molecule type" value="Genomic_DNA"/>
</dbReference>
<name>A0A553HMI5_9PEZI</name>
<organism evidence="4 5">
    <name type="scientific">Xylaria flabelliformis</name>
    <dbReference type="NCBI Taxonomy" id="2512241"/>
    <lineage>
        <taxon>Eukaryota</taxon>
        <taxon>Fungi</taxon>
        <taxon>Dikarya</taxon>
        <taxon>Ascomycota</taxon>
        <taxon>Pezizomycotina</taxon>
        <taxon>Sordariomycetes</taxon>
        <taxon>Xylariomycetidae</taxon>
        <taxon>Xylariales</taxon>
        <taxon>Xylariaceae</taxon>
        <taxon>Xylaria</taxon>
    </lineage>
</organism>
<accession>A0A553HMI5</accession>
<reference evidence="5" key="1">
    <citation type="submission" date="2019-06" db="EMBL/GenBank/DDBJ databases">
        <title>Draft genome sequence of the griseofulvin-producing fungus Xylaria cubensis strain G536.</title>
        <authorList>
            <person name="Mead M.E."/>
            <person name="Raja H.A."/>
            <person name="Steenwyk J.L."/>
            <person name="Knowles S.L."/>
            <person name="Oberlies N.H."/>
            <person name="Rokas A."/>
        </authorList>
    </citation>
    <scope>NUCLEOTIDE SEQUENCE [LARGE SCALE GENOMIC DNA]</scope>
    <source>
        <strain evidence="5">G536</strain>
    </source>
</reference>
<dbReference type="Proteomes" id="UP000319160">
    <property type="component" value="Unassembled WGS sequence"/>
</dbReference>
<evidence type="ECO:0000256" key="1">
    <source>
        <dbReference type="ARBA" id="ARBA00022729"/>
    </source>
</evidence>
<dbReference type="Pfam" id="PF17189">
    <property type="entry name" value="Glyco_hydro_30C"/>
    <property type="match status" value="1"/>
</dbReference>
<dbReference type="STRING" id="2512241.A0A553HMI5"/>
<dbReference type="GO" id="GO:0006680">
    <property type="term" value="P:glucosylceramide catabolic process"/>
    <property type="evidence" value="ECO:0007669"/>
    <property type="project" value="TreeGrafter"/>
</dbReference>
<dbReference type="Gene3D" id="3.20.20.80">
    <property type="entry name" value="Glycosidases"/>
    <property type="match status" value="1"/>
</dbReference>
<dbReference type="GO" id="GO:0004348">
    <property type="term" value="F:glucosylceramidase activity"/>
    <property type="evidence" value="ECO:0007669"/>
    <property type="project" value="InterPro"/>
</dbReference>
<protein>
    <recommendedName>
        <fullName evidence="3">Glycosyl hydrolase family 30 beta sandwich domain-containing protein</fullName>
    </recommendedName>
</protein>
<dbReference type="GO" id="GO:0016020">
    <property type="term" value="C:membrane"/>
    <property type="evidence" value="ECO:0007669"/>
    <property type="project" value="GOC"/>
</dbReference>
<keyword evidence="5" id="KW-1185">Reference proteome</keyword>
<dbReference type="PANTHER" id="PTHR11069:SF23">
    <property type="entry name" value="LYSOSOMAL ACID GLUCOSYLCERAMIDASE"/>
    <property type="match status" value="1"/>
</dbReference>
<evidence type="ECO:0000313" key="5">
    <source>
        <dbReference type="Proteomes" id="UP000319160"/>
    </source>
</evidence>
<dbReference type="InterPro" id="IPR001139">
    <property type="entry name" value="Glyco_hydro_30"/>
</dbReference>
<evidence type="ECO:0000259" key="3">
    <source>
        <dbReference type="Pfam" id="PF17189"/>
    </source>
</evidence>
<keyword evidence="2" id="KW-0378">Hydrolase</keyword>
<sequence>TSWYQSSKNTIGPLQNWAEGSLMWTLGTWTQASDGTFGPYIQGGCSTCRGLFTVNQAAGTYSYTIDYYTLAQYSKFIPKGAVILSGTGSYSYSGYSGVQSVASKNPDGTRTVVIENTFGNDVYVTLSTKSGQIWSGNALANSVTTWILP</sequence>
<dbReference type="InterPro" id="IPR033452">
    <property type="entry name" value="GH30_C"/>
</dbReference>
<dbReference type="AlphaFoldDB" id="A0A553HMI5"/>